<dbReference type="InterPro" id="IPR025668">
    <property type="entry name" value="Tnp_DDE_dom"/>
</dbReference>
<evidence type="ECO:0000313" key="3">
    <source>
        <dbReference type="Proteomes" id="UP000653644"/>
    </source>
</evidence>
<organism evidence="2 3">
    <name type="scientific">Streptomyces canarius</name>
    <dbReference type="NCBI Taxonomy" id="285453"/>
    <lineage>
        <taxon>Bacteria</taxon>
        <taxon>Bacillati</taxon>
        <taxon>Actinomycetota</taxon>
        <taxon>Actinomycetes</taxon>
        <taxon>Kitasatosporales</taxon>
        <taxon>Streptomycetaceae</taxon>
        <taxon>Streptomyces</taxon>
    </lineage>
</organism>
<reference evidence="3" key="1">
    <citation type="journal article" date="2019" name="Int. J. Syst. Evol. Microbiol.">
        <title>The Global Catalogue of Microorganisms (GCM) 10K type strain sequencing project: providing services to taxonomists for standard genome sequencing and annotation.</title>
        <authorList>
            <consortium name="The Broad Institute Genomics Platform"/>
            <consortium name="The Broad Institute Genome Sequencing Center for Infectious Disease"/>
            <person name="Wu L."/>
            <person name="Ma J."/>
        </authorList>
    </citation>
    <scope>NUCLEOTIDE SEQUENCE [LARGE SCALE GENOMIC DNA]</scope>
    <source>
        <strain evidence="3">JCM 4733</strain>
    </source>
</reference>
<accession>A0ABQ3DC08</accession>
<evidence type="ECO:0000313" key="2">
    <source>
        <dbReference type="EMBL" id="GHA78064.1"/>
    </source>
</evidence>
<proteinExistence type="predicted"/>
<sequence>MLKVPASAWTAAVDADGEIRDGAWVAELTGDVLHGWPKGMRLIVRKERPHPGAQLRLTDADGMRLTCFATNTLGQPIAELELRHRLRARAEDRIRAARATGLRNLPLHRTAQNRIWLEIVQIALDLLAWMPTLALTGKARLWEPHRLRLRLFTAAGQLVTTGRRRILRLARHWPWTSHITTALERLTQLPDPG</sequence>
<protein>
    <recommendedName>
        <fullName evidence="1">Transposase DDE domain-containing protein</fullName>
    </recommendedName>
</protein>
<evidence type="ECO:0000259" key="1">
    <source>
        <dbReference type="Pfam" id="PF13701"/>
    </source>
</evidence>
<comment type="caution">
    <text evidence="2">The sequence shown here is derived from an EMBL/GenBank/DDBJ whole genome shotgun (WGS) entry which is preliminary data.</text>
</comment>
<gene>
    <name evidence="2" type="ORF">GCM10010345_94410</name>
</gene>
<feature type="domain" description="Transposase DDE" evidence="1">
    <location>
        <begin position="6"/>
        <end position="190"/>
    </location>
</feature>
<name>A0ABQ3DC08_9ACTN</name>
<keyword evidence="3" id="KW-1185">Reference proteome</keyword>
<dbReference type="Pfam" id="PF13701">
    <property type="entry name" value="DDE_Tnp_1_4"/>
    <property type="match status" value="1"/>
</dbReference>
<dbReference type="Proteomes" id="UP000653644">
    <property type="component" value="Unassembled WGS sequence"/>
</dbReference>
<dbReference type="EMBL" id="BMVN01000132">
    <property type="protein sequence ID" value="GHA78064.1"/>
    <property type="molecule type" value="Genomic_DNA"/>
</dbReference>